<comment type="caution">
    <text evidence="2">The sequence shown here is derived from an EMBL/GenBank/DDBJ whole genome shotgun (WGS) entry which is preliminary data.</text>
</comment>
<feature type="transmembrane region" description="Helical" evidence="1">
    <location>
        <begin position="160"/>
        <end position="179"/>
    </location>
</feature>
<feature type="transmembrane region" description="Helical" evidence="1">
    <location>
        <begin position="265"/>
        <end position="287"/>
    </location>
</feature>
<feature type="transmembrane region" description="Helical" evidence="1">
    <location>
        <begin position="226"/>
        <end position="253"/>
    </location>
</feature>
<feature type="transmembrane region" description="Helical" evidence="1">
    <location>
        <begin position="51"/>
        <end position="78"/>
    </location>
</feature>
<dbReference type="RefSeq" id="WP_183600769.1">
    <property type="nucleotide sequence ID" value="NZ_JACHXK010000005.1"/>
</dbReference>
<organism evidence="2 3">
    <name type="scientific">Paenibacillus phyllosphaerae</name>
    <dbReference type="NCBI Taxonomy" id="274593"/>
    <lineage>
        <taxon>Bacteria</taxon>
        <taxon>Bacillati</taxon>
        <taxon>Bacillota</taxon>
        <taxon>Bacilli</taxon>
        <taxon>Bacillales</taxon>
        <taxon>Paenibacillaceae</taxon>
        <taxon>Paenibacillus</taxon>
    </lineage>
</organism>
<feature type="transmembrane region" description="Helical" evidence="1">
    <location>
        <begin position="199"/>
        <end position="219"/>
    </location>
</feature>
<dbReference type="Pfam" id="PF09991">
    <property type="entry name" value="DUF2232"/>
    <property type="match status" value="1"/>
</dbReference>
<proteinExistence type="predicted"/>
<feature type="transmembrane region" description="Helical" evidence="1">
    <location>
        <begin position="6"/>
        <end position="39"/>
    </location>
</feature>
<reference evidence="2 3" key="1">
    <citation type="submission" date="2020-08" db="EMBL/GenBank/DDBJ databases">
        <title>Genomic Encyclopedia of Type Strains, Phase III (KMG-III): the genomes of soil and plant-associated and newly described type strains.</title>
        <authorList>
            <person name="Whitman W."/>
        </authorList>
    </citation>
    <scope>NUCLEOTIDE SEQUENCE [LARGE SCALE GENOMIC DNA]</scope>
    <source>
        <strain evidence="2 3">CECT 5862</strain>
    </source>
</reference>
<dbReference type="PANTHER" id="PTHR41324:SF1">
    <property type="entry name" value="DUF2232 DOMAIN-CONTAINING PROTEIN"/>
    <property type="match status" value="1"/>
</dbReference>
<dbReference type="AlphaFoldDB" id="A0A7W5AZ09"/>
<accession>A0A7W5AZ09</accession>
<protein>
    <submittedName>
        <fullName evidence="2">Uncharacterized protein YybS (DUF2232 family)</fullName>
    </submittedName>
</protein>
<evidence type="ECO:0000313" key="3">
    <source>
        <dbReference type="Proteomes" id="UP000570361"/>
    </source>
</evidence>
<evidence type="ECO:0000256" key="1">
    <source>
        <dbReference type="SAM" id="Phobius"/>
    </source>
</evidence>
<feature type="transmembrane region" description="Helical" evidence="1">
    <location>
        <begin position="98"/>
        <end position="120"/>
    </location>
</feature>
<dbReference type="EMBL" id="JACHXK010000005">
    <property type="protein sequence ID" value="MBB3110896.1"/>
    <property type="molecule type" value="Genomic_DNA"/>
</dbReference>
<keyword evidence="1" id="KW-1133">Transmembrane helix</keyword>
<dbReference type="Proteomes" id="UP000570361">
    <property type="component" value="Unassembled WGS sequence"/>
</dbReference>
<sequence>MKSIVWSALLLLMLLAIAVPLLNVLSVIVIMVPAVILYVSLTRKAFAIHMLVVYGIALAVLGPASLIVGLFFLVPAIVMGHLYKKQATARKVLTATMLTLLGELLLELVLFDILFGVSMLDEISDMMRQTMSNISAEGMMPAYMTADVTDAFIQTLIHSIPMTLIVVAFLYTVITHAIARPTLAKAGYTVPKLQPAREWMLPRIFVLYYLIVFLADMVVSDQNSSFLGVALLNLAPLMRMAFSIQAIGFFFFVAHERGWNRIVPILLAALIVVFPPLSMIGVFDTAFPIRRAFKKP</sequence>
<keyword evidence="1" id="KW-0472">Membrane</keyword>
<keyword evidence="1" id="KW-0812">Transmembrane</keyword>
<keyword evidence="3" id="KW-1185">Reference proteome</keyword>
<gene>
    <name evidence="2" type="ORF">FHS18_002963</name>
</gene>
<name>A0A7W5AZ09_9BACL</name>
<evidence type="ECO:0000313" key="2">
    <source>
        <dbReference type="EMBL" id="MBB3110896.1"/>
    </source>
</evidence>
<dbReference type="PANTHER" id="PTHR41324">
    <property type="entry name" value="MEMBRANE PROTEIN-RELATED"/>
    <property type="match status" value="1"/>
</dbReference>
<dbReference type="InterPro" id="IPR018710">
    <property type="entry name" value="DUF2232"/>
</dbReference>